<dbReference type="Pfam" id="PF00501">
    <property type="entry name" value="AMP-binding"/>
    <property type="match status" value="1"/>
</dbReference>
<dbReference type="PROSITE" id="PS00455">
    <property type="entry name" value="AMP_BINDING"/>
    <property type="match status" value="1"/>
</dbReference>
<dbReference type="PANTHER" id="PTHR45527">
    <property type="entry name" value="NONRIBOSOMAL PEPTIDE SYNTHETASE"/>
    <property type="match status" value="1"/>
</dbReference>
<organism evidence="3 4">
    <name type="scientific">Roseivirga spongicola</name>
    <dbReference type="NCBI Taxonomy" id="333140"/>
    <lineage>
        <taxon>Bacteria</taxon>
        <taxon>Pseudomonadati</taxon>
        <taxon>Bacteroidota</taxon>
        <taxon>Cytophagia</taxon>
        <taxon>Cytophagales</taxon>
        <taxon>Roseivirgaceae</taxon>
        <taxon>Roseivirga</taxon>
    </lineage>
</organism>
<dbReference type="InterPro" id="IPR000873">
    <property type="entry name" value="AMP-dep_synth/lig_dom"/>
</dbReference>
<keyword evidence="4" id="KW-1185">Reference proteome</keyword>
<dbReference type="RefSeq" id="WP_068221821.1">
    <property type="nucleotide sequence ID" value="NZ_CP139724.1"/>
</dbReference>
<evidence type="ECO:0000313" key="3">
    <source>
        <dbReference type="EMBL" id="KYG73468.1"/>
    </source>
</evidence>
<dbReference type="EMBL" id="LRPC01000028">
    <property type="protein sequence ID" value="KYG73468.1"/>
    <property type="molecule type" value="Genomic_DNA"/>
</dbReference>
<feature type="domain" description="AMP-dependent synthetase/ligase" evidence="1">
    <location>
        <begin position="15"/>
        <end position="361"/>
    </location>
</feature>
<dbReference type="PRINTS" id="PR00154">
    <property type="entry name" value="AMPBINDING"/>
</dbReference>
<name>A0A150X420_9BACT</name>
<dbReference type="AlphaFoldDB" id="A0A150X420"/>
<dbReference type="GO" id="GO:0043041">
    <property type="term" value="P:amino acid activation for nonribosomal peptide biosynthetic process"/>
    <property type="evidence" value="ECO:0007669"/>
    <property type="project" value="TreeGrafter"/>
</dbReference>
<dbReference type="OrthoDB" id="4317020at2"/>
<dbReference type="InterPro" id="IPR045851">
    <property type="entry name" value="AMP-bd_C_sf"/>
</dbReference>
<dbReference type="SUPFAM" id="SSF56801">
    <property type="entry name" value="Acetyl-CoA synthetase-like"/>
    <property type="match status" value="1"/>
</dbReference>
<dbReference type="InterPro" id="IPR042099">
    <property type="entry name" value="ANL_N_sf"/>
</dbReference>
<dbReference type="PANTHER" id="PTHR45527:SF1">
    <property type="entry name" value="FATTY ACID SYNTHASE"/>
    <property type="match status" value="1"/>
</dbReference>
<comment type="caution">
    <text evidence="3">The sequence shown here is derived from an EMBL/GenBank/DDBJ whole genome shotgun (WGS) entry which is preliminary data.</text>
</comment>
<dbReference type="Gene3D" id="3.40.50.12780">
    <property type="entry name" value="N-terminal domain of ligase-like"/>
    <property type="match status" value="1"/>
</dbReference>
<dbReference type="InterPro" id="IPR025110">
    <property type="entry name" value="AMP-bd_C"/>
</dbReference>
<dbReference type="InterPro" id="IPR010071">
    <property type="entry name" value="AA_adenyl_dom"/>
</dbReference>
<gene>
    <name evidence="3" type="ORF">AWW68_12300</name>
</gene>
<protein>
    <recommendedName>
        <fullName evidence="5">D-alanine--poly(Phosphoribitol) ligase</fullName>
    </recommendedName>
</protein>
<evidence type="ECO:0000313" key="4">
    <source>
        <dbReference type="Proteomes" id="UP000075606"/>
    </source>
</evidence>
<evidence type="ECO:0000259" key="1">
    <source>
        <dbReference type="Pfam" id="PF00501"/>
    </source>
</evidence>
<dbReference type="Gene3D" id="3.30.300.30">
    <property type="match status" value="1"/>
</dbReference>
<dbReference type="GO" id="GO:0031177">
    <property type="term" value="F:phosphopantetheine binding"/>
    <property type="evidence" value="ECO:0007669"/>
    <property type="project" value="TreeGrafter"/>
</dbReference>
<dbReference type="InterPro" id="IPR020845">
    <property type="entry name" value="AMP-binding_CS"/>
</dbReference>
<evidence type="ECO:0000259" key="2">
    <source>
        <dbReference type="Pfam" id="PF13193"/>
    </source>
</evidence>
<dbReference type="GO" id="GO:0005737">
    <property type="term" value="C:cytoplasm"/>
    <property type="evidence" value="ECO:0007669"/>
    <property type="project" value="TreeGrafter"/>
</dbReference>
<proteinExistence type="predicted"/>
<reference evidence="3 4" key="1">
    <citation type="submission" date="2016-01" db="EMBL/GenBank/DDBJ databases">
        <title>Genome sequencing of Roseivirga spongicola UST030701-084.</title>
        <authorList>
            <person name="Selvaratnam C."/>
            <person name="Thevarajoo S."/>
            <person name="Goh K.M."/>
            <person name="Ee R."/>
            <person name="Chan K.-G."/>
            <person name="Chong C.S."/>
        </authorList>
    </citation>
    <scope>NUCLEOTIDE SEQUENCE [LARGE SCALE GENOMIC DNA]</scope>
    <source>
        <strain evidence="3 4">UST030701-084</strain>
    </source>
</reference>
<dbReference type="GO" id="GO:0044550">
    <property type="term" value="P:secondary metabolite biosynthetic process"/>
    <property type="evidence" value="ECO:0007669"/>
    <property type="project" value="TreeGrafter"/>
</dbReference>
<dbReference type="Pfam" id="PF13193">
    <property type="entry name" value="AMP-binding_C"/>
    <property type="match status" value="1"/>
</dbReference>
<dbReference type="NCBIfam" id="TIGR01733">
    <property type="entry name" value="AA-adenyl-dom"/>
    <property type="match status" value="1"/>
</dbReference>
<dbReference type="STRING" id="333140.AWW68_12300"/>
<dbReference type="InterPro" id="IPR020459">
    <property type="entry name" value="AMP-binding"/>
</dbReference>
<accession>A0A150X420</accession>
<dbReference type="Proteomes" id="UP000075606">
    <property type="component" value="Unassembled WGS sequence"/>
</dbReference>
<feature type="domain" description="AMP-binding enzyme C-terminal" evidence="2">
    <location>
        <begin position="416"/>
        <end position="490"/>
    </location>
</feature>
<evidence type="ECO:0008006" key="5">
    <source>
        <dbReference type="Google" id="ProtNLM"/>
    </source>
</evidence>
<sequence>MDRLLSNILLTPFSDYPDNPAFDLPGVEELTYSGINWRSNQLLDFLNSIGIEKGDRVAIWSGKSIDTLVVLLGAVLNGCVYIPVDKLAPLDRLKAILSDSLPQALILNSDDKSSLDLEGIPIVDKRPIPNTSLLILKLNWCKSELKLPSDLAFILYTSGSTGVPKGVMITHKNALSFINWASINFSFSENDIFSSVAPFHFDLAVFDIFVAMVHGAKVVLMDEQTIRNPLLLAQLIEVKEITVWYSTPTILMLMLRYGKLKRRNYSSIRHVFYAGEVFPKEQLVSVKEVWNKADFYNLYGPTETNVCTWWTIPKNLPNEFNSRTIGVNCGHTQCEILNEEGLESEIGELVVSGDSVSPGYLNRPELNKSKFFEDSSGITWYRTGDRVQRLQNGGFNYLGRIDRMVKKRGYRIELDEIETVLNSNENISRAAVINEVSEEGEISIIAFVVAFNPQFSIGEMKDYVKHKLPSYMLPDKWFFVDDLPLTSTQKVNYQDLKLLVK</sequence>